<reference evidence="3" key="1">
    <citation type="submission" date="2021-08" db="EMBL/GenBank/DDBJ databases">
        <title>WGS assembly of Ceratopteris richardii.</title>
        <authorList>
            <person name="Marchant D.B."/>
            <person name="Chen G."/>
            <person name="Jenkins J."/>
            <person name="Shu S."/>
            <person name="Leebens-Mack J."/>
            <person name="Grimwood J."/>
            <person name="Schmutz J."/>
            <person name="Soltis P."/>
            <person name="Soltis D."/>
            <person name="Chen Z.-H."/>
        </authorList>
    </citation>
    <scope>NUCLEOTIDE SEQUENCE</scope>
    <source>
        <strain evidence="3">Whitten #5841</strain>
        <tissue evidence="3">Leaf</tissue>
    </source>
</reference>
<accession>A0A8T2TBY3</accession>
<dbReference type="CDD" id="cd00060">
    <property type="entry name" value="FHA"/>
    <property type="match status" value="1"/>
</dbReference>
<organism evidence="3 4">
    <name type="scientific">Ceratopteris richardii</name>
    <name type="common">Triangle waterfern</name>
    <dbReference type="NCBI Taxonomy" id="49495"/>
    <lineage>
        <taxon>Eukaryota</taxon>
        <taxon>Viridiplantae</taxon>
        <taxon>Streptophyta</taxon>
        <taxon>Embryophyta</taxon>
        <taxon>Tracheophyta</taxon>
        <taxon>Polypodiopsida</taxon>
        <taxon>Polypodiidae</taxon>
        <taxon>Polypodiales</taxon>
        <taxon>Pteridineae</taxon>
        <taxon>Pteridaceae</taxon>
        <taxon>Parkerioideae</taxon>
        <taxon>Ceratopteris</taxon>
    </lineage>
</organism>
<dbReference type="AlphaFoldDB" id="A0A8T2TBY3"/>
<dbReference type="OrthoDB" id="687730at2759"/>
<gene>
    <name evidence="3" type="ORF">KP509_14G055000</name>
</gene>
<dbReference type="InterPro" id="IPR000253">
    <property type="entry name" value="FHA_dom"/>
</dbReference>
<dbReference type="PROSITE" id="PS50006">
    <property type="entry name" value="FHA_DOMAIN"/>
    <property type="match status" value="1"/>
</dbReference>
<sequence>MAMENLTSCLHPPFPSWKWNLVGAAHRFNQRTQLIRASLSETSIQEEAIKKELRREEEKITRQLEEEAARKQHANDKARKEMREWWIEKWEAKKRSEGWGGYEKCWVLRAIDPNESHLAVISGEGILLGAAPLAYGTIKPFVVDFPMVSSVHAHVYGKDVVKGYKKYVREYFVVDLGSTNGTYLNRSKLRPRTEVRLKKGDVLKFGDERATFIVEFQS</sequence>
<dbReference type="OMA" id="MREWWTE"/>
<protein>
    <recommendedName>
        <fullName evidence="2">FHA domain-containing protein</fullName>
    </recommendedName>
</protein>
<dbReference type="SUPFAM" id="SSF49879">
    <property type="entry name" value="SMAD/FHA domain"/>
    <property type="match status" value="1"/>
</dbReference>
<dbReference type="InterPro" id="IPR050923">
    <property type="entry name" value="Cell_Proc_Reg/RNA_Proc"/>
</dbReference>
<feature type="coiled-coil region" evidence="1">
    <location>
        <begin position="39"/>
        <end position="84"/>
    </location>
</feature>
<evidence type="ECO:0000313" key="3">
    <source>
        <dbReference type="EMBL" id="KAH7415642.1"/>
    </source>
</evidence>
<evidence type="ECO:0000259" key="2">
    <source>
        <dbReference type="PROSITE" id="PS50006"/>
    </source>
</evidence>
<evidence type="ECO:0000256" key="1">
    <source>
        <dbReference type="SAM" id="Coils"/>
    </source>
</evidence>
<dbReference type="Gene3D" id="2.60.200.20">
    <property type="match status" value="1"/>
</dbReference>
<dbReference type="Proteomes" id="UP000825935">
    <property type="component" value="Chromosome 14"/>
</dbReference>
<comment type="caution">
    <text evidence="3">The sequence shown here is derived from an EMBL/GenBank/DDBJ whole genome shotgun (WGS) entry which is preliminary data.</text>
</comment>
<keyword evidence="1" id="KW-0175">Coiled coil</keyword>
<proteinExistence type="predicted"/>
<dbReference type="PANTHER" id="PTHR23308">
    <property type="entry name" value="NUCLEAR INHIBITOR OF PROTEIN PHOSPHATASE-1"/>
    <property type="match status" value="1"/>
</dbReference>
<name>A0A8T2TBY3_CERRI</name>
<dbReference type="EMBL" id="CM035419">
    <property type="protein sequence ID" value="KAH7415642.1"/>
    <property type="molecule type" value="Genomic_DNA"/>
</dbReference>
<dbReference type="InterPro" id="IPR008984">
    <property type="entry name" value="SMAD_FHA_dom_sf"/>
</dbReference>
<keyword evidence="4" id="KW-1185">Reference proteome</keyword>
<dbReference type="Pfam" id="PF00498">
    <property type="entry name" value="FHA"/>
    <property type="match status" value="1"/>
</dbReference>
<feature type="domain" description="FHA" evidence="2">
    <location>
        <begin position="146"/>
        <end position="189"/>
    </location>
</feature>
<evidence type="ECO:0000313" key="4">
    <source>
        <dbReference type="Proteomes" id="UP000825935"/>
    </source>
</evidence>